<protein>
    <submittedName>
        <fullName evidence="3">Spore maturation protein</fullName>
    </submittedName>
</protein>
<feature type="transmembrane region" description="Helical" evidence="1">
    <location>
        <begin position="46"/>
        <end position="69"/>
    </location>
</feature>
<sequence length="173" mass="18999">MIEILNKFGYYIIPTIIFSIIFHGLIKNVQIFQVFVNGAKEGLQSVFLITPSLIGLITAVEILKISGALDIFSSLISPITNFFRVPSEVVPLILLRPVSGGGTLALLENILKTHGGNSLISKIYCLIMGSTETTFYTLAVYFGYINIKRTRYVIPCSLIIELTSIILALLLAS</sequence>
<dbReference type="InterPro" id="IPR011642">
    <property type="entry name" value="Gate_dom"/>
</dbReference>
<evidence type="ECO:0000256" key="1">
    <source>
        <dbReference type="SAM" id="Phobius"/>
    </source>
</evidence>
<proteinExistence type="predicted"/>
<feature type="transmembrane region" description="Helical" evidence="1">
    <location>
        <begin position="6"/>
        <end position="26"/>
    </location>
</feature>
<dbReference type="Pfam" id="PF07670">
    <property type="entry name" value="Gate"/>
    <property type="match status" value="1"/>
</dbReference>
<dbReference type="GO" id="GO:0005886">
    <property type="term" value="C:plasma membrane"/>
    <property type="evidence" value="ECO:0007669"/>
    <property type="project" value="TreeGrafter"/>
</dbReference>
<dbReference type="KEGG" id="ptrh:RsTaC01_0814"/>
<name>A0AA48KWE1_9FIRM</name>
<evidence type="ECO:0000259" key="2">
    <source>
        <dbReference type="Pfam" id="PF07670"/>
    </source>
</evidence>
<feature type="transmembrane region" description="Helical" evidence="1">
    <location>
        <begin position="123"/>
        <end position="146"/>
    </location>
</feature>
<keyword evidence="1" id="KW-0472">Membrane</keyword>
<dbReference type="EMBL" id="AP027925">
    <property type="protein sequence ID" value="BED92906.1"/>
    <property type="molecule type" value="Genomic_DNA"/>
</dbReference>
<dbReference type="InterPro" id="IPR052549">
    <property type="entry name" value="SpmB"/>
</dbReference>
<gene>
    <name evidence="3" type="ORF">RsTaC01_0814</name>
</gene>
<accession>A0AA48KWE1</accession>
<keyword evidence="1" id="KW-1133">Transmembrane helix</keyword>
<dbReference type="AlphaFoldDB" id="A0AA48KWE1"/>
<reference evidence="3" key="1">
    <citation type="journal article" date="2023" name="ISME J.">
        <title>Emergence of putative energy parasites within Clostridia revealed by genome analysis of a novel endosymbiotic clade.</title>
        <authorList>
            <person name="Takahashi K."/>
            <person name="Kuwahara H."/>
            <person name="Horikawa Y."/>
            <person name="Izawa K."/>
            <person name="Kato D."/>
            <person name="Inagaki T."/>
            <person name="Yuki M."/>
            <person name="Ohkuma M."/>
            <person name="Hongoh Y."/>
        </authorList>
    </citation>
    <scope>NUCLEOTIDE SEQUENCE</scope>
    <source>
        <strain evidence="3">RsTa-C01</strain>
    </source>
</reference>
<feature type="transmembrane region" description="Helical" evidence="1">
    <location>
        <begin position="152"/>
        <end position="172"/>
    </location>
</feature>
<keyword evidence="1" id="KW-0812">Transmembrane</keyword>
<feature type="domain" description="Nucleoside transporter/FeoB GTPase Gate" evidence="2">
    <location>
        <begin position="48"/>
        <end position="147"/>
    </location>
</feature>
<evidence type="ECO:0000313" key="3">
    <source>
        <dbReference type="EMBL" id="BED92906.1"/>
    </source>
</evidence>
<dbReference type="PANTHER" id="PTHR35793:SF2">
    <property type="entry name" value="INNER MEMBRANE PROTEIN YJIG"/>
    <property type="match status" value="1"/>
</dbReference>
<dbReference type="Proteomes" id="UP001335720">
    <property type="component" value="Chromosome"/>
</dbReference>
<organism evidence="3">
    <name type="scientific">Candidatus Paraimprobicoccus trichonymphae</name>
    <dbReference type="NCBI Taxonomy" id="3033793"/>
    <lineage>
        <taxon>Bacteria</taxon>
        <taxon>Bacillati</taxon>
        <taxon>Bacillota</taxon>
        <taxon>Clostridia</taxon>
        <taxon>Candidatus Paraimprobicoccus</taxon>
    </lineage>
</organism>
<dbReference type="PANTHER" id="PTHR35793">
    <property type="entry name" value="INNER MEMBRANE PROTEIN YJIG"/>
    <property type="match status" value="1"/>
</dbReference>